<dbReference type="EMBL" id="BDQF01000011">
    <property type="protein sequence ID" value="GAW81441.1"/>
    <property type="molecule type" value="Genomic_DNA"/>
</dbReference>
<dbReference type="OrthoDB" id="372826at2759"/>
<evidence type="ECO:0000256" key="1">
    <source>
        <dbReference type="SAM" id="Phobius"/>
    </source>
</evidence>
<name>A0A1Y1JFZ3_PLAGO</name>
<keyword evidence="1" id="KW-0812">Transmembrane</keyword>
<evidence type="ECO:0000313" key="3">
    <source>
        <dbReference type="Proteomes" id="UP000195521"/>
    </source>
</evidence>
<dbReference type="GeneID" id="39748164"/>
<comment type="caution">
    <text evidence="2">The sequence shown here is derived from an EMBL/GenBank/DDBJ whole genome shotgun (WGS) entry which is preliminary data.</text>
</comment>
<dbReference type="Proteomes" id="UP000195521">
    <property type="component" value="Unassembled WGS sequence"/>
</dbReference>
<proteinExistence type="predicted"/>
<dbReference type="RefSeq" id="XP_028544030.1">
    <property type="nucleotide sequence ID" value="XM_028688229.1"/>
</dbReference>
<keyword evidence="3" id="KW-1185">Reference proteome</keyword>
<dbReference type="AlphaFoldDB" id="A0A1Y1JFZ3"/>
<feature type="transmembrane region" description="Helical" evidence="1">
    <location>
        <begin position="158"/>
        <end position="183"/>
    </location>
</feature>
<reference evidence="3" key="1">
    <citation type="submission" date="2017-04" db="EMBL/GenBank/DDBJ databases">
        <title>Plasmodium gonderi genome.</title>
        <authorList>
            <person name="Arisue N."/>
            <person name="Honma H."/>
            <person name="Kawai S."/>
            <person name="Tougan T."/>
            <person name="Tanabe K."/>
            <person name="Horii T."/>
        </authorList>
    </citation>
    <scope>NUCLEOTIDE SEQUENCE [LARGE SCALE GENOMIC DNA]</scope>
    <source>
        <strain evidence="3">ATCC 30045</strain>
    </source>
</reference>
<protein>
    <submittedName>
        <fullName evidence="2">Apical rhoptry neck protein</fullName>
    </submittedName>
</protein>
<evidence type="ECO:0000313" key="2">
    <source>
        <dbReference type="EMBL" id="GAW81441.1"/>
    </source>
</evidence>
<sequence>MKKMHSFFFPLFLSLAVYFKYIKLTKCFMINTKRNVVQGEWKHSMMMPHVSGTTEERKTMKKQKSAELEKTNMQQLLNEEKHNIRGTRKKDMLIKGEGKKKDLYSFMSLKFMPFLANSFPPIEGNSIPTQIEPNHTYNFEKSPTIRYMLIAQERRDNFMYIFFIVISFVVVVLIAIFVFKFFFNL</sequence>
<accession>A0A1Y1JFZ3</accession>
<organism evidence="2 3">
    <name type="scientific">Plasmodium gonderi</name>
    <dbReference type="NCBI Taxonomy" id="77519"/>
    <lineage>
        <taxon>Eukaryota</taxon>
        <taxon>Sar</taxon>
        <taxon>Alveolata</taxon>
        <taxon>Apicomplexa</taxon>
        <taxon>Aconoidasida</taxon>
        <taxon>Haemosporida</taxon>
        <taxon>Plasmodiidae</taxon>
        <taxon>Plasmodium</taxon>
        <taxon>Plasmodium (Plasmodium)</taxon>
    </lineage>
</organism>
<keyword evidence="1" id="KW-0472">Membrane</keyword>
<gene>
    <name evidence="2" type="ORF">PGO_101990</name>
</gene>
<keyword evidence="1" id="KW-1133">Transmembrane helix</keyword>